<keyword evidence="7" id="KW-1185">Reference proteome</keyword>
<keyword evidence="2 4" id="KW-0808">Transferase</keyword>
<feature type="domain" description="Methyltransferase type 11" evidence="5">
    <location>
        <begin position="49"/>
        <end position="146"/>
    </location>
</feature>
<sequence>MQDKNFDSLAGKFARNIYGTRKGEIRAAVLWRDLTETMPAIHSSRLRVLDAGGGFGHLSQKLAALGHEVVLCDISAEMLALAKQQIDACDTELNIKLVHSAIQDLNPAELGQFDLILCHAVVEWLVDAKSTMAGLLKMLKPGGSFSLMFFNLEAMRFHALISGNFDYVKADFKIKKKVRLTPTHPLTPDTVLDWFADWQLSLDCRSGVRVIHDYLKKHLPPDFDNTQLLEMELIYSRYPAYRDLGRYVHFMGHSRVC</sequence>
<keyword evidence="1 4" id="KW-0489">Methyltransferase</keyword>
<dbReference type="InterPro" id="IPR029063">
    <property type="entry name" value="SAM-dependent_MTases_sf"/>
</dbReference>
<dbReference type="CDD" id="cd02440">
    <property type="entry name" value="AdoMet_MTases"/>
    <property type="match status" value="1"/>
</dbReference>
<evidence type="ECO:0000313" key="7">
    <source>
        <dbReference type="Proteomes" id="UP001202831"/>
    </source>
</evidence>
<comment type="similarity">
    <text evidence="4">Belongs to the class I-like SAM-binding methyltransferase superfamily. CmoM family.</text>
</comment>
<evidence type="ECO:0000256" key="3">
    <source>
        <dbReference type="ARBA" id="ARBA00022691"/>
    </source>
</evidence>
<protein>
    <recommendedName>
        <fullName evidence="4">tRNA 5-carboxymethoxyuridine methyltransferase</fullName>
        <ecNumber evidence="4">2.1.1.-</ecNumber>
    </recommendedName>
    <alternativeName>
        <fullName evidence="4">cmo5U methyltransferase</fullName>
    </alternativeName>
</protein>
<proteinExistence type="inferred from homology"/>
<comment type="caution">
    <text evidence="4">Lacks conserved residue(s) required for the propagation of feature annotation.</text>
</comment>
<keyword evidence="3 4" id="KW-0949">S-adenosyl-L-methionine</keyword>
<evidence type="ECO:0000256" key="2">
    <source>
        <dbReference type="ARBA" id="ARBA00022679"/>
    </source>
</evidence>
<dbReference type="HAMAP" id="MF_02057">
    <property type="entry name" value="tRNA_methyltr_CmoM"/>
    <property type="match status" value="1"/>
</dbReference>
<evidence type="ECO:0000256" key="1">
    <source>
        <dbReference type="ARBA" id="ARBA00022603"/>
    </source>
</evidence>
<feature type="binding site" evidence="4">
    <location>
        <position position="73"/>
    </location>
    <ligand>
        <name>S-adenosyl-L-methionine</name>
        <dbReference type="ChEBI" id="CHEBI:59789"/>
    </ligand>
</feature>
<dbReference type="Proteomes" id="UP001202831">
    <property type="component" value="Unassembled WGS sequence"/>
</dbReference>
<keyword evidence="4" id="KW-0819">tRNA processing</keyword>
<dbReference type="PANTHER" id="PTHR43464">
    <property type="entry name" value="METHYLTRANSFERASE"/>
    <property type="match status" value="1"/>
</dbReference>
<feature type="binding site" evidence="4">
    <location>
        <position position="119"/>
    </location>
    <ligand>
        <name>S-adenosyl-L-methionine</name>
        <dbReference type="ChEBI" id="CHEBI:59789"/>
    </ligand>
</feature>
<organism evidence="6 7">
    <name type="scientific">Shewanella corallii</name>
    <dbReference type="NCBI Taxonomy" id="560080"/>
    <lineage>
        <taxon>Bacteria</taxon>
        <taxon>Pseudomonadati</taxon>
        <taxon>Pseudomonadota</taxon>
        <taxon>Gammaproteobacteria</taxon>
        <taxon>Alteromonadales</taxon>
        <taxon>Shewanellaceae</taxon>
        <taxon>Shewanella</taxon>
    </lineage>
</organism>
<evidence type="ECO:0000256" key="4">
    <source>
        <dbReference type="HAMAP-Rule" id="MF_02057"/>
    </source>
</evidence>
<dbReference type="EMBL" id="JAKIKT010000004">
    <property type="protein sequence ID" value="MCL2914571.1"/>
    <property type="molecule type" value="Genomic_DNA"/>
</dbReference>
<dbReference type="RefSeq" id="WP_249249250.1">
    <property type="nucleotide sequence ID" value="NZ_JAKIKT010000004.1"/>
</dbReference>
<reference evidence="6 7" key="1">
    <citation type="submission" date="2022-01" db="EMBL/GenBank/DDBJ databases">
        <title>Whole genome-based taxonomy of the Shewanellaceae.</title>
        <authorList>
            <person name="Martin-Rodriguez A.J."/>
        </authorList>
    </citation>
    <scope>NUCLEOTIDE SEQUENCE [LARGE SCALE GENOMIC DNA]</scope>
    <source>
        <strain evidence="6 7">DSM 21332</strain>
    </source>
</reference>
<comment type="function">
    <text evidence="4">Catalyzes the methylation of 5-carboxymethoxyuridine (cmo5U) to form 5-methoxycarbonylmethoxyuridine (mcmo5U) at position 34 in tRNAs.</text>
</comment>
<dbReference type="GO" id="GO:0008168">
    <property type="term" value="F:methyltransferase activity"/>
    <property type="evidence" value="ECO:0007669"/>
    <property type="project" value="UniProtKB-KW"/>
</dbReference>
<dbReference type="Gene3D" id="3.40.50.150">
    <property type="entry name" value="Vaccinia Virus protein VP39"/>
    <property type="match status" value="1"/>
</dbReference>
<name>A0ABT0N808_9GAMM</name>
<dbReference type="EC" id="2.1.1.-" evidence="4"/>
<evidence type="ECO:0000313" key="6">
    <source>
        <dbReference type="EMBL" id="MCL2914571.1"/>
    </source>
</evidence>
<dbReference type="Pfam" id="PF08241">
    <property type="entry name" value="Methyltransf_11"/>
    <property type="match status" value="1"/>
</dbReference>
<accession>A0ABT0N808</accession>
<comment type="caution">
    <text evidence="6">The sequence shown here is derived from an EMBL/GenBank/DDBJ whole genome shotgun (WGS) entry which is preliminary data.</text>
</comment>
<dbReference type="SUPFAM" id="SSF53335">
    <property type="entry name" value="S-adenosyl-L-methionine-dependent methyltransferases"/>
    <property type="match status" value="1"/>
</dbReference>
<feature type="binding site" evidence="4">
    <location>
        <begin position="52"/>
        <end position="53"/>
    </location>
    <ligand>
        <name>S-adenosyl-L-methionine</name>
        <dbReference type="ChEBI" id="CHEBI:59789"/>
    </ligand>
</feature>
<dbReference type="InterPro" id="IPR033664">
    <property type="entry name" value="Cmo5U_methylTrfase"/>
</dbReference>
<evidence type="ECO:0000259" key="5">
    <source>
        <dbReference type="Pfam" id="PF08241"/>
    </source>
</evidence>
<dbReference type="PANTHER" id="PTHR43464:SF19">
    <property type="entry name" value="UBIQUINONE BIOSYNTHESIS O-METHYLTRANSFERASE, MITOCHONDRIAL"/>
    <property type="match status" value="1"/>
</dbReference>
<dbReference type="InterPro" id="IPR013216">
    <property type="entry name" value="Methyltransf_11"/>
</dbReference>
<feature type="binding site" evidence="4">
    <location>
        <position position="26"/>
    </location>
    <ligand>
        <name>S-adenosyl-L-methionine</name>
        <dbReference type="ChEBI" id="CHEBI:59789"/>
    </ligand>
</feature>
<dbReference type="GO" id="GO:0032259">
    <property type="term" value="P:methylation"/>
    <property type="evidence" value="ECO:0007669"/>
    <property type="project" value="UniProtKB-KW"/>
</dbReference>
<gene>
    <name evidence="4" type="primary">cmoM</name>
    <name evidence="6" type="ORF">L2725_12415</name>
</gene>
<comment type="catalytic activity">
    <reaction evidence="4">
        <text>5-carboxymethoxyuridine(34) in tRNA + S-adenosyl-L-methionine = 5-methoxycarbonylmethoxyuridine(34) in tRNA + S-adenosyl-L-homocysteine</text>
        <dbReference type="Rhea" id="RHEA:54080"/>
        <dbReference type="Rhea" id="RHEA-COMP:13383"/>
        <dbReference type="Rhea" id="RHEA-COMP:13781"/>
        <dbReference type="ChEBI" id="CHEBI:57856"/>
        <dbReference type="ChEBI" id="CHEBI:59789"/>
        <dbReference type="ChEBI" id="CHEBI:136879"/>
        <dbReference type="ChEBI" id="CHEBI:138053"/>
    </reaction>
</comment>